<gene>
    <name evidence="3" type="ORF">PR048_009013</name>
</gene>
<sequence>MQAREKREITEKTRRPAESSARLLRAKIRELPHRESNLVRLCGRVRKRHGCRRRSQPTITDNDTEIEDETEDLGDGPAAESVQDANIYELLHLSPKEDIRWTKDGAVFSPIEGEDRMWKVRPIYDAIAKRSKELILEERLCIDEQMVPFKGVGNMDTATRWSKKNESYEDMPRPEIVKKYNSSVGGVGKVDFLVSIYRIYIRRRKWTLRMIFHDIDIAVVNSWLEYKKDCGKCNIPKKDILDLMQFRLQLGEALAKSNVESPGRKRGRPRKEDNNGPKPEYVNRYECAPNRDVRHDGVDHLPIHSNKKGTGICKNKDCKGKSHFSYEKYEVFRSNAVKLSAYVKALANYMFTQRELEEKRESDKGYTAMHIKYTITTTNKAPNWHAMFSSRCPYLVVVYCNECGIVEVVVFCHEYGVVASVVYCLDCSVVALVMCCHGCGVAVVVCFNDIGIVDVVVFCHDYGVVASMWRQFLADNEALLKESQRAVQQAVETVQVNVLWHRRHYQHFTSSVQQHAAT</sequence>
<feature type="region of interest" description="Disordered" evidence="1">
    <location>
        <begin position="257"/>
        <end position="282"/>
    </location>
</feature>
<proteinExistence type="predicted"/>
<protein>
    <recommendedName>
        <fullName evidence="2">PiggyBac transposable element-derived protein domain-containing protein</fullName>
    </recommendedName>
</protein>
<organism evidence="3 4">
    <name type="scientific">Dryococelus australis</name>
    <dbReference type="NCBI Taxonomy" id="614101"/>
    <lineage>
        <taxon>Eukaryota</taxon>
        <taxon>Metazoa</taxon>
        <taxon>Ecdysozoa</taxon>
        <taxon>Arthropoda</taxon>
        <taxon>Hexapoda</taxon>
        <taxon>Insecta</taxon>
        <taxon>Pterygota</taxon>
        <taxon>Neoptera</taxon>
        <taxon>Polyneoptera</taxon>
        <taxon>Phasmatodea</taxon>
        <taxon>Verophasmatodea</taxon>
        <taxon>Anareolatae</taxon>
        <taxon>Phasmatidae</taxon>
        <taxon>Eurycanthinae</taxon>
        <taxon>Dryococelus</taxon>
    </lineage>
</organism>
<feature type="region of interest" description="Disordered" evidence="1">
    <location>
        <begin position="51"/>
        <end position="78"/>
    </location>
</feature>
<evidence type="ECO:0000256" key="1">
    <source>
        <dbReference type="SAM" id="MobiDB-lite"/>
    </source>
</evidence>
<name>A0ABQ9HYR0_9NEOP</name>
<keyword evidence="4" id="KW-1185">Reference proteome</keyword>
<feature type="compositionally biased region" description="Acidic residues" evidence="1">
    <location>
        <begin position="62"/>
        <end position="74"/>
    </location>
</feature>
<evidence type="ECO:0000259" key="2">
    <source>
        <dbReference type="Pfam" id="PF13843"/>
    </source>
</evidence>
<evidence type="ECO:0000313" key="4">
    <source>
        <dbReference type="Proteomes" id="UP001159363"/>
    </source>
</evidence>
<feature type="domain" description="PiggyBac transposable element-derived protein" evidence="2">
    <location>
        <begin position="159"/>
        <end position="223"/>
    </location>
</feature>
<accession>A0ABQ9HYR0</accession>
<dbReference type="Proteomes" id="UP001159363">
    <property type="component" value="Chromosome 3"/>
</dbReference>
<dbReference type="EMBL" id="JARBHB010000003">
    <property type="protein sequence ID" value="KAJ8889514.1"/>
    <property type="molecule type" value="Genomic_DNA"/>
</dbReference>
<reference evidence="3 4" key="1">
    <citation type="submission" date="2023-02" db="EMBL/GenBank/DDBJ databases">
        <title>LHISI_Scaffold_Assembly.</title>
        <authorList>
            <person name="Stuart O.P."/>
            <person name="Cleave R."/>
            <person name="Magrath M.J.L."/>
            <person name="Mikheyev A.S."/>
        </authorList>
    </citation>
    <scope>NUCLEOTIDE SEQUENCE [LARGE SCALE GENOMIC DNA]</scope>
    <source>
        <strain evidence="3">Daus_M_001</strain>
        <tissue evidence="3">Leg muscle</tissue>
    </source>
</reference>
<comment type="caution">
    <text evidence="3">The sequence shown here is derived from an EMBL/GenBank/DDBJ whole genome shotgun (WGS) entry which is preliminary data.</text>
</comment>
<evidence type="ECO:0000313" key="3">
    <source>
        <dbReference type="EMBL" id="KAJ8889514.1"/>
    </source>
</evidence>
<dbReference type="Pfam" id="PF13843">
    <property type="entry name" value="DDE_Tnp_1_7"/>
    <property type="match status" value="1"/>
</dbReference>
<dbReference type="PANTHER" id="PTHR47272">
    <property type="entry name" value="DDE_TNP_1_7 DOMAIN-CONTAINING PROTEIN"/>
    <property type="match status" value="1"/>
</dbReference>
<feature type="compositionally biased region" description="Basic and acidic residues" evidence="1">
    <location>
        <begin position="1"/>
        <end position="17"/>
    </location>
</feature>
<dbReference type="InterPro" id="IPR029526">
    <property type="entry name" value="PGBD"/>
</dbReference>
<feature type="region of interest" description="Disordered" evidence="1">
    <location>
        <begin position="1"/>
        <end position="21"/>
    </location>
</feature>